<keyword evidence="2" id="KW-0496">Mitochondrion</keyword>
<keyword evidence="3" id="KW-0143">Chaperone</keyword>
<dbReference type="InterPro" id="IPR045295">
    <property type="entry name" value="Complex1_LYR_SDHAF1_LYRM8"/>
</dbReference>
<dbReference type="Pfam" id="PF05347">
    <property type="entry name" value="Complex1_LYR"/>
    <property type="match status" value="1"/>
</dbReference>
<dbReference type="InterPro" id="IPR008011">
    <property type="entry name" value="Complex1_LYR_dom"/>
</dbReference>
<keyword evidence="7" id="KW-1185">Reference proteome</keyword>
<dbReference type="GeneID" id="92210203"/>
<evidence type="ECO:0000259" key="5">
    <source>
        <dbReference type="Pfam" id="PF05347"/>
    </source>
</evidence>
<gene>
    <name evidence="6" type="ORF">LODBEIA_P50070</name>
</gene>
<evidence type="ECO:0000313" key="6">
    <source>
        <dbReference type="EMBL" id="CAK9441138.1"/>
    </source>
</evidence>
<evidence type="ECO:0000256" key="1">
    <source>
        <dbReference type="ARBA" id="ARBA00004305"/>
    </source>
</evidence>
<dbReference type="Proteomes" id="UP001497383">
    <property type="component" value="Chromosome 6"/>
</dbReference>
<feature type="domain" description="Complex 1 LYR protein" evidence="5">
    <location>
        <begin position="10"/>
        <end position="69"/>
    </location>
</feature>
<name>A0ABP0ZRJ9_9ASCO</name>
<sequence>MKRKLSGLQRDVLALYKQCIKTSYSKPKETQQHWRNYIREEFHKYRNLPKRQFSTIEHLLRTGSRRLEMFSNPQIKDIH</sequence>
<evidence type="ECO:0000313" key="7">
    <source>
        <dbReference type="Proteomes" id="UP001497383"/>
    </source>
</evidence>
<comment type="subcellular location">
    <subcellularLocation>
        <location evidence="1">Mitochondrion matrix</location>
    </subcellularLocation>
</comment>
<proteinExistence type="inferred from homology"/>
<evidence type="ECO:0000256" key="4">
    <source>
        <dbReference type="ARBA" id="ARBA00025715"/>
    </source>
</evidence>
<dbReference type="RefSeq" id="XP_066831945.1">
    <property type="nucleotide sequence ID" value="XM_066975292.1"/>
</dbReference>
<accession>A0ABP0ZRJ9</accession>
<dbReference type="EMBL" id="OZ022410">
    <property type="protein sequence ID" value="CAK9441138.1"/>
    <property type="molecule type" value="Genomic_DNA"/>
</dbReference>
<evidence type="ECO:0000256" key="2">
    <source>
        <dbReference type="ARBA" id="ARBA00023128"/>
    </source>
</evidence>
<dbReference type="PANTHER" id="PTHR13675:SF1">
    <property type="entry name" value="SUCCINATE DEHYDROGENASE ASSEMBLY FACTOR 1, MITOCHONDRIAL"/>
    <property type="match status" value="1"/>
</dbReference>
<reference evidence="6 7" key="1">
    <citation type="submission" date="2024-03" db="EMBL/GenBank/DDBJ databases">
        <authorList>
            <person name="Brejova B."/>
        </authorList>
    </citation>
    <scope>NUCLEOTIDE SEQUENCE [LARGE SCALE GENOMIC DNA]</scope>
    <source>
        <strain evidence="6 7">CBS 14171</strain>
    </source>
</reference>
<dbReference type="CDD" id="cd20268">
    <property type="entry name" value="Complex1_LYR_SDHAF1_LYRM8"/>
    <property type="match status" value="1"/>
</dbReference>
<comment type="similarity">
    <text evidence="4">Belongs to the complex I LYR family. SDHAF1 subfamily.</text>
</comment>
<dbReference type="PANTHER" id="PTHR13675">
    <property type="entry name" value="LYR MOTIF-CONTAINING PROTEIN 2"/>
    <property type="match status" value="1"/>
</dbReference>
<evidence type="ECO:0000256" key="3">
    <source>
        <dbReference type="ARBA" id="ARBA00023186"/>
    </source>
</evidence>
<protein>
    <recommendedName>
        <fullName evidence="5">Complex 1 LYR protein domain-containing protein</fullName>
    </recommendedName>
</protein>
<organism evidence="6 7">
    <name type="scientific">Lodderomyces beijingensis</name>
    <dbReference type="NCBI Taxonomy" id="1775926"/>
    <lineage>
        <taxon>Eukaryota</taxon>
        <taxon>Fungi</taxon>
        <taxon>Dikarya</taxon>
        <taxon>Ascomycota</taxon>
        <taxon>Saccharomycotina</taxon>
        <taxon>Pichiomycetes</taxon>
        <taxon>Debaryomycetaceae</taxon>
        <taxon>Candida/Lodderomyces clade</taxon>
        <taxon>Lodderomyces</taxon>
    </lineage>
</organism>